<evidence type="ECO:0000313" key="7">
    <source>
        <dbReference type="Proteomes" id="UP001428290"/>
    </source>
</evidence>
<dbReference type="EMBL" id="BAABRU010000028">
    <property type="protein sequence ID" value="GAA5530951.1"/>
    <property type="molecule type" value="Genomic_DNA"/>
</dbReference>
<evidence type="ECO:0000256" key="1">
    <source>
        <dbReference type="ARBA" id="ARBA00023015"/>
    </source>
</evidence>
<dbReference type="PANTHER" id="PTHR30055:SF234">
    <property type="entry name" value="HTH-TYPE TRANSCRIPTIONAL REGULATOR BETI"/>
    <property type="match status" value="1"/>
</dbReference>
<dbReference type="Proteomes" id="UP001428290">
    <property type="component" value="Unassembled WGS sequence"/>
</dbReference>
<evidence type="ECO:0000256" key="3">
    <source>
        <dbReference type="ARBA" id="ARBA00023163"/>
    </source>
</evidence>
<sequence length="200" mass="22103">MVDRRPSTKAEQRTLTTARLLRIARTQFAEHGYAHASTEHIVHQAGVTRGALYHYFDNKAGLFRAVVAELQHEVAQRIAEATSTTPDPWEQLLIGCRAFLRASLDHEVQQILLIDGPAVLGWDAWRKLDADHAMRLLEAGIRQLADAGEIVVSSISAMTHVLSGAMNEAVLWIAQATEPQTALDEAIAVLEQLLSGLRQR</sequence>
<dbReference type="RefSeq" id="WP_345724541.1">
    <property type="nucleotide sequence ID" value="NZ_BAABRU010000028.1"/>
</dbReference>
<evidence type="ECO:0000256" key="4">
    <source>
        <dbReference type="PROSITE-ProRule" id="PRU00335"/>
    </source>
</evidence>
<dbReference type="PANTHER" id="PTHR30055">
    <property type="entry name" value="HTH-TYPE TRANSCRIPTIONAL REGULATOR RUTR"/>
    <property type="match status" value="1"/>
</dbReference>
<feature type="DNA-binding region" description="H-T-H motif" evidence="4">
    <location>
        <begin position="37"/>
        <end position="56"/>
    </location>
</feature>
<proteinExistence type="predicted"/>
<dbReference type="InterPro" id="IPR001647">
    <property type="entry name" value="HTH_TetR"/>
</dbReference>
<dbReference type="Pfam" id="PF00440">
    <property type="entry name" value="TetR_N"/>
    <property type="match status" value="1"/>
</dbReference>
<dbReference type="InterPro" id="IPR049484">
    <property type="entry name" value="Rv0078-like_C"/>
</dbReference>
<keyword evidence="7" id="KW-1185">Reference proteome</keyword>
<dbReference type="SUPFAM" id="SSF46689">
    <property type="entry name" value="Homeodomain-like"/>
    <property type="match status" value="1"/>
</dbReference>
<reference evidence="6 7" key="1">
    <citation type="submission" date="2024-02" db="EMBL/GenBank/DDBJ databases">
        <title>Herpetosiphon gulosus NBRC 112829.</title>
        <authorList>
            <person name="Ichikawa N."/>
            <person name="Katano-Makiyama Y."/>
            <person name="Hidaka K."/>
        </authorList>
    </citation>
    <scope>NUCLEOTIDE SEQUENCE [LARGE SCALE GENOMIC DNA]</scope>
    <source>
        <strain evidence="6 7">NBRC 112829</strain>
    </source>
</reference>
<organism evidence="6 7">
    <name type="scientific">Herpetosiphon gulosus</name>
    <dbReference type="NCBI Taxonomy" id="1973496"/>
    <lineage>
        <taxon>Bacteria</taxon>
        <taxon>Bacillati</taxon>
        <taxon>Chloroflexota</taxon>
        <taxon>Chloroflexia</taxon>
        <taxon>Herpetosiphonales</taxon>
        <taxon>Herpetosiphonaceae</taxon>
        <taxon>Herpetosiphon</taxon>
    </lineage>
</organism>
<feature type="domain" description="HTH tetR-type" evidence="5">
    <location>
        <begin position="14"/>
        <end position="74"/>
    </location>
</feature>
<evidence type="ECO:0000259" key="5">
    <source>
        <dbReference type="PROSITE" id="PS50977"/>
    </source>
</evidence>
<keyword evidence="2 4" id="KW-0238">DNA-binding</keyword>
<dbReference type="Pfam" id="PF21351">
    <property type="entry name" value="TetR_C_41"/>
    <property type="match status" value="1"/>
</dbReference>
<keyword evidence="3" id="KW-0804">Transcription</keyword>
<dbReference type="InterPro" id="IPR009057">
    <property type="entry name" value="Homeodomain-like_sf"/>
</dbReference>
<comment type="caution">
    <text evidence="6">The sequence shown here is derived from an EMBL/GenBank/DDBJ whole genome shotgun (WGS) entry which is preliminary data.</text>
</comment>
<accession>A0ABP9X921</accession>
<evidence type="ECO:0000256" key="2">
    <source>
        <dbReference type="ARBA" id="ARBA00023125"/>
    </source>
</evidence>
<dbReference type="InterPro" id="IPR023772">
    <property type="entry name" value="DNA-bd_HTH_TetR-type_CS"/>
</dbReference>
<evidence type="ECO:0000313" key="6">
    <source>
        <dbReference type="EMBL" id="GAA5530951.1"/>
    </source>
</evidence>
<gene>
    <name evidence="6" type="ORF">Hgul01_04775</name>
</gene>
<keyword evidence="1" id="KW-0805">Transcription regulation</keyword>
<dbReference type="PROSITE" id="PS01081">
    <property type="entry name" value="HTH_TETR_1"/>
    <property type="match status" value="1"/>
</dbReference>
<dbReference type="Gene3D" id="1.10.357.10">
    <property type="entry name" value="Tetracycline Repressor, domain 2"/>
    <property type="match status" value="1"/>
</dbReference>
<name>A0ABP9X921_9CHLR</name>
<protein>
    <recommendedName>
        <fullName evidence="5">HTH tetR-type domain-containing protein</fullName>
    </recommendedName>
</protein>
<dbReference type="PRINTS" id="PR00455">
    <property type="entry name" value="HTHTETR"/>
</dbReference>
<dbReference type="PROSITE" id="PS50977">
    <property type="entry name" value="HTH_TETR_2"/>
    <property type="match status" value="1"/>
</dbReference>
<dbReference type="InterPro" id="IPR050109">
    <property type="entry name" value="HTH-type_TetR-like_transc_reg"/>
</dbReference>